<reference evidence="4 5" key="1">
    <citation type="journal article" date="2014" name="PLoS Genet.">
        <title>Phylogenetically driven sequencing of extremely halophilic archaea reveals strategies for static and dynamic osmo-response.</title>
        <authorList>
            <person name="Becker E.A."/>
            <person name="Seitzer P.M."/>
            <person name="Tritt A."/>
            <person name="Larsen D."/>
            <person name="Krusor M."/>
            <person name="Yao A.I."/>
            <person name="Wu D."/>
            <person name="Madern D."/>
            <person name="Eisen J.A."/>
            <person name="Darling A.E."/>
            <person name="Facciotti M.T."/>
        </authorList>
    </citation>
    <scope>NUCLEOTIDE SEQUENCE [LARGE SCALE GENOMIC DNA]</scope>
    <source>
        <strain evidence="4 5">ATCC BAA-1512</strain>
    </source>
</reference>
<keyword evidence="2" id="KW-0012">Acyltransferase</keyword>
<dbReference type="PROSITE" id="PS51186">
    <property type="entry name" value="GNAT"/>
    <property type="match status" value="1"/>
</dbReference>
<protein>
    <submittedName>
        <fullName evidence="4">Sporulation regulator-like protein</fullName>
    </submittedName>
</protein>
<dbReference type="Pfam" id="PF00583">
    <property type="entry name" value="Acetyltransf_1"/>
    <property type="match status" value="1"/>
</dbReference>
<sequence>MRVTSAGLSDLDTLSDLWVALARGQRTFGSHLAAEANRATIRDAMAYHLSVGGILVARDESPDDDVPARASDSNIVGFVMFDTESGAYEQDVTRGVVRNLFVVPDRRDSGIGSRLLDAAERELRTAGVETVALDVMATNDAARRFYRRHGYRPYRVELEKPIQNDTHSREDG</sequence>
<dbReference type="InterPro" id="IPR000182">
    <property type="entry name" value="GNAT_dom"/>
</dbReference>
<evidence type="ECO:0000313" key="5">
    <source>
        <dbReference type="Proteomes" id="UP000011550"/>
    </source>
</evidence>
<keyword evidence="1" id="KW-0808">Transferase</keyword>
<comment type="caution">
    <text evidence="4">The sequence shown here is derived from an EMBL/GenBank/DDBJ whole genome shotgun (WGS) entry which is preliminary data.</text>
</comment>
<evidence type="ECO:0000256" key="2">
    <source>
        <dbReference type="ARBA" id="ARBA00023315"/>
    </source>
</evidence>
<dbReference type="EMBL" id="AOLN01000013">
    <property type="protein sequence ID" value="ELZ94232.1"/>
    <property type="molecule type" value="Genomic_DNA"/>
</dbReference>
<dbReference type="Gene3D" id="3.40.630.30">
    <property type="match status" value="1"/>
</dbReference>
<dbReference type="RefSeq" id="WP_008320606.1">
    <property type="nucleotide sequence ID" value="NZ_AOLN01000013.1"/>
</dbReference>
<evidence type="ECO:0000313" key="4">
    <source>
        <dbReference type="EMBL" id="ELZ94232.1"/>
    </source>
</evidence>
<dbReference type="PATRIC" id="fig|662479.7.peg.2320"/>
<dbReference type="SUPFAM" id="SSF55729">
    <property type="entry name" value="Acyl-CoA N-acyltransferases (Nat)"/>
    <property type="match status" value="1"/>
</dbReference>
<organism evidence="4 5">
    <name type="scientific">Haloferax mucosum ATCC BAA-1512</name>
    <dbReference type="NCBI Taxonomy" id="662479"/>
    <lineage>
        <taxon>Archaea</taxon>
        <taxon>Methanobacteriati</taxon>
        <taxon>Methanobacteriota</taxon>
        <taxon>Stenosarchaea group</taxon>
        <taxon>Halobacteria</taxon>
        <taxon>Halobacteriales</taxon>
        <taxon>Haloferacaceae</taxon>
        <taxon>Haloferax</taxon>
    </lineage>
</organism>
<evidence type="ECO:0000256" key="1">
    <source>
        <dbReference type="ARBA" id="ARBA00022679"/>
    </source>
</evidence>
<dbReference type="CDD" id="cd04301">
    <property type="entry name" value="NAT_SF"/>
    <property type="match status" value="1"/>
</dbReference>
<dbReference type="AlphaFoldDB" id="M0IDS8"/>
<dbReference type="PANTHER" id="PTHR43877:SF2">
    <property type="entry name" value="AMINOALKYLPHOSPHONATE N-ACETYLTRANSFERASE-RELATED"/>
    <property type="match status" value="1"/>
</dbReference>
<proteinExistence type="predicted"/>
<dbReference type="GO" id="GO:0016747">
    <property type="term" value="F:acyltransferase activity, transferring groups other than amino-acyl groups"/>
    <property type="evidence" value="ECO:0007669"/>
    <property type="project" value="InterPro"/>
</dbReference>
<dbReference type="PANTHER" id="PTHR43877">
    <property type="entry name" value="AMINOALKYLPHOSPHONATE N-ACETYLTRANSFERASE-RELATED-RELATED"/>
    <property type="match status" value="1"/>
</dbReference>
<keyword evidence="5" id="KW-1185">Reference proteome</keyword>
<feature type="domain" description="N-acetyltransferase" evidence="3">
    <location>
        <begin position="1"/>
        <end position="163"/>
    </location>
</feature>
<evidence type="ECO:0000259" key="3">
    <source>
        <dbReference type="PROSITE" id="PS51186"/>
    </source>
</evidence>
<dbReference type="OrthoDB" id="38613at2157"/>
<dbReference type="STRING" id="662479.C440_11443"/>
<name>M0IDS8_9EURY</name>
<accession>M0IDS8</accession>
<dbReference type="Proteomes" id="UP000011550">
    <property type="component" value="Unassembled WGS sequence"/>
</dbReference>
<dbReference type="InterPro" id="IPR016181">
    <property type="entry name" value="Acyl_CoA_acyltransferase"/>
</dbReference>
<gene>
    <name evidence="4" type="ORF">C440_11443</name>
</gene>
<dbReference type="InterPro" id="IPR050832">
    <property type="entry name" value="Bact_Acetyltransf"/>
</dbReference>